<evidence type="ECO:0000256" key="6">
    <source>
        <dbReference type="ARBA" id="ARBA00023136"/>
    </source>
</evidence>
<evidence type="ECO:0000256" key="7">
    <source>
        <dbReference type="RuleBase" id="RU003346"/>
    </source>
</evidence>
<dbReference type="InterPro" id="IPR003663">
    <property type="entry name" value="Sugar/inositol_transpt"/>
</dbReference>
<evidence type="ECO:0000256" key="9">
    <source>
        <dbReference type="SAM" id="Phobius"/>
    </source>
</evidence>
<dbReference type="GO" id="GO:0005351">
    <property type="term" value="F:carbohydrate:proton symporter activity"/>
    <property type="evidence" value="ECO:0007669"/>
    <property type="project" value="TreeGrafter"/>
</dbReference>
<dbReference type="PROSITE" id="PS00217">
    <property type="entry name" value="SUGAR_TRANSPORT_2"/>
    <property type="match status" value="1"/>
</dbReference>
<feature type="transmembrane region" description="Helical" evidence="9">
    <location>
        <begin position="331"/>
        <end position="353"/>
    </location>
</feature>
<evidence type="ECO:0000256" key="2">
    <source>
        <dbReference type="ARBA" id="ARBA00010992"/>
    </source>
</evidence>
<keyword evidence="3 7" id="KW-0813">Transport</keyword>
<protein>
    <recommendedName>
        <fullName evidence="10">Major facilitator superfamily (MFS) profile domain-containing protein</fullName>
    </recommendedName>
</protein>
<name>A0A9W8VLM1_9HYPO</name>
<feature type="transmembrane region" description="Helical" evidence="9">
    <location>
        <begin position="89"/>
        <end position="106"/>
    </location>
</feature>
<dbReference type="PROSITE" id="PS50850">
    <property type="entry name" value="MFS"/>
    <property type="match status" value="1"/>
</dbReference>
<dbReference type="Gene3D" id="1.20.1250.20">
    <property type="entry name" value="MFS general substrate transporter like domains"/>
    <property type="match status" value="1"/>
</dbReference>
<dbReference type="Proteomes" id="UP001152049">
    <property type="component" value="Unassembled WGS sequence"/>
</dbReference>
<dbReference type="InterPro" id="IPR050360">
    <property type="entry name" value="MFS_Sugar_Transporters"/>
</dbReference>
<dbReference type="GO" id="GO:0016020">
    <property type="term" value="C:membrane"/>
    <property type="evidence" value="ECO:0007669"/>
    <property type="project" value="UniProtKB-SubCell"/>
</dbReference>
<evidence type="ECO:0000259" key="10">
    <source>
        <dbReference type="PROSITE" id="PS50850"/>
    </source>
</evidence>
<feature type="transmembrane region" description="Helical" evidence="9">
    <location>
        <begin position="112"/>
        <end position="136"/>
    </location>
</feature>
<dbReference type="AlphaFoldDB" id="A0A9W8VLM1"/>
<comment type="caution">
    <text evidence="11">The sequence shown here is derived from an EMBL/GenBank/DDBJ whole genome shotgun (WGS) entry which is preliminary data.</text>
</comment>
<gene>
    <name evidence="11" type="ORF">NW762_001526</name>
</gene>
<proteinExistence type="inferred from homology"/>
<comment type="similarity">
    <text evidence="2 7">Belongs to the major facilitator superfamily. Sugar transporter (TC 2.A.1.1) family.</text>
</comment>
<feature type="transmembrane region" description="Helical" evidence="9">
    <location>
        <begin position="7"/>
        <end position="25"/>
    </location>
</feature>
<dbReference type="InterPro" id="IPR020846">
    <property type="entry name" value="MFS_dom"/>
</dbReference>
<feature type="compositionally biased region" description="Basic and acidic residues" evidence="8">
    <location>
        <begin position="488"/>
        <end position="509"/>
    </location>
</feature>
<dbReference type="InterPro" id="IPR036259">
    <property type="entry name" value="MFS_trans_sf"/>
</dbReference>
<evidence type="ECO:0000256" key="4">
    <source>
        <dbReference type="ARBA" id="ARBA00022692"/>
    </source>
</evidence>
<dbReference type="FunFam" id="1.20.1250.20:FF:000078">
    <property type="entry name" value="MFS maltose transporter, putative"/>
    <property type="match status" value="1"/>
</dbReference>
<dbReference type="EMBL" id="JAOQAZ010000002">
    <property type="protein sequence ID" value="KAJ4269857.1"/>
    <property type="molecule type" value="Genomic_DNA"/>
</dbReference>
<feature type="transmembrane region" description="Helical" evidence="9">
    <location>
        <begin position="434"/>
        <end position="451"/>
    </location>
</feature>
<keyword evidence="5 9" id="KW-1133">Transmembrane helix</keyword>
<dbReference type="PANTHER" id="PTHR48022">
    <property type="entry name" value="PLASTIDIC GLUCOSE TRANSPORTER 4"/>
    <property type="match status" value="1"/>
</dbReference>
<dbReference type="PROSITE" id="PS51257">
    <property type="entry name" value="PROKAR_LIPOPROTEIN"/>
    <property type="match status" value="1"/>
</dbReference>
<feature type="transmembrane region" description="Helical" evidence="9">
    <location>
        <begin position="268"/>
        <end position="290"/>
    </location>
</feature>
<evidence type="ECO:0000256" key="1">
    <source>
        <dbReference type="ARBA" id="ARBA00004141"/>
    </source>
</evidence>
<dbReference type="Pfam" id="PF00083">
    <property type="entry name" value="Sugar_tr"/>
    <property type="match status" value="1"/>
</dbReference>
<dbReference type="PRINTS" id="PR00171">
    <property type="entry name" value="SUGRTRNSPORT"/>
</dbReference>
<dbReference type="OrthoDB" id="6133115at2759"/>
<accession>A0A9W8VLM1</accession>
<feature type="transmembrane region" description="Helical" evidence="9">
    <location>
        <begin position="365"/>
        <end position="388"/>
    </location>
</feature>
<feature type="transmembrane region" description="Helical" evidence="9">
    <location>
        <begin position="400"/>
        <end position="422"/>
    </location>
</feature>
<keyword evidence="4 9" id="KW-0812">Transmembrane</keyword>
<dbReference type="NCBIfam" id="TIGR00879">
    <property type="entry name" value="SP"/>
    <property type="match status" value="1"/>
</dbReference>
<feature type="domain" description="Major facilitator superfamily (MFS) profile" evidence="10">
    <location>
        <begin position="12"/>
        <end position="455"/>
    </location>
</feature>
<keyword evidence="12" id="KW-1185">Reference proteome</keyword>
<evidence type="ECO:0000313" key="11">
    <source>
        <dbReference type="EMBL" id="KAJ4269857.1"/>
    </source>
</evidence>
<feature type="region of interest" description="Disordered" evidence="8">
    <location>
        <begin position="474"/>
        <end position="509"/>
    </location>
</feature>
<evidence type="ECO:0000313" key="12">
    <source>
        <dbReference type="Proteomes" id="UP001152049"/>
    </source>
</evidence>
<evidence type="ECO:0000256" key="5">
    <source>
        <dbReference type="ARBA" id="ARBA00022989"/>
    </source>
</evidence>
<organism evidence="11 12">
    <name type="scientific">Fusarium torreyae</name>
    <dbReference type="NCBI Taxonomy" id="1237075"/>
    <lineage>
        <taxon>Eukaryota</taxon>
        <taxon>Fungi</taxon>
        <taxon>Dikarya</taxon>
        <taxon>Ascomycota</taxon>
        <taxon>Pezizomycotina</taxon>
        <taxon>Sordariomycetes</taxon>
        <taxon>Hypocreomycetidae</taxon>
        <taxon>Hypocreales</taxon>
        <taxon>Nectriaceae</taxon>
        <taxon>Fusarium</taxon>
    </lineage>
</organism>
<dbReference type="InterPro" id="IPR005828">
    <property type="entry name" value="MFS_sugar_transport-like"/>
</dbReference>
<evidence type="ECO:0000256" key="3">
    <source>
        <dbReference type="ARBA" id="ARBA00022448"/>
    </source>
</evidence>
<dbReference type="PANTHER" id="PTHR48022:SF77">
    <property type="entry name" value="MAJOR FACILITATOR SUPERFAMILY (MFS) PROFILE DOMAIN-CONTAINING PROTEIN"/>
    <property type="match status" value="1"/>
</dbReference>
<feature type="transmembrane region" description="Helical" evidence="9">
    <location>
        <begin position="302"/>
        <end position="324"/>
    </location>
</feature>
<reference evidence="11" key="1">
    <citation type="submission" date="2022-09" db="EMBL/GenBank/DDBJ databases">
        <title>Fusarium specimens isolated from Avocado Roots.</title>
        <authorList>
            <person name="Stajich J."/>
            <person name="Roper C."/>
            <person name="Heimlech-Rivalta G."/>
        </authorList>
    </citation>
    <scope>NUCLEOTIDE SEQUENCE</scope>
    <source>
        <strain evidence="11">CF00136</strain>
    </source>
</reference>
<evidence type="ECO:0000256" key="8">
    <source>
        <dbReference type="SAM" id="MobiDB-lite"/>
    </source>
</evidence>
<keyword evidence="6 9" id="KW-0472">Membrane</keyword>
<feature type="transmembrane region" description="Helical" evidence="9">
    <location>
        <begin position="178"/>
        <end position="200"/>
    </location>
</feature>
<dbReference type="InterPro" id="IPR005829">
    <property type="entry name" value="Sugar_transporter_CS"/>
</dbReference>
<comment type="subcellular location">
    <subcellularLocation>
        <location evidence="1">Membrane</location>
        <topology evidence="1">Multi-pass membrane protein</topology>
    </subcellularLocation>
</comment>
<dbReference type="SUPFAM" id="SSF103473">
    <property type="entry name" value="MFS general substrate transporter"/>
    <property type="match status" value="1"/>
</dbReference>
<sequence>MAKIQYPYVWLCCGFAALGACLYGYDGVYFNGVSTLDVFVRHFGEKDADGEWHIPPSTLSIMTSMINVGELVGSLSAAPLNDYLGRKPVFMIGTIAIVIGVILQLVTSSSRALITVGRVILGFGVGNFSATSPLYIGEVSPTSLRTRLLMCWQLTLSGSQIIAAAINRGMVGIDSTFAYRFPIGFQLLFPAITLATIWFVPESPRWLLRKGQIAKAENALRTLHREDNAYDTAADIRGMQADVDQEMELEAEGGWMQLLTDPVERRKVIFSAGALVAQQINGIQWFYYFGTVFAEAIGLKDPFLMTLIVFIIQVFVVFAAMLFANKLPRRPLLMITTGIMTVSIFIVGCLGIPGNNPSSAIGKVIISFVIIEIVAFNFAWGPLGWTIASEMAVGRNRNKIYAIAVACFWITVWVTVFTLPYLYYSANLGPKTGYVYTGLCFITWAYIYFCVGEVHGRSMEETNGFFRNGIPAKEWKRQPRASQPGDSEVAHPRQEKEATASSEERIEEP</sequence>